<keyword evidence="2" id="KW-1185">Reference proteome</keyword>
<evidence type="ECO:0000313" key="2">
    <source>
        <dbReference type="Proteomes" id="UP001519290"/>
    </source>
</evidence>
<dbReference type="RefSeq" id="WP_209904515.1">
    <property type="nucleotide sequence ID" value="NZ_BAAAJW010000017.1"/>
</dbReference>
<proteinExistence type="predicted"/>
<gene>
    <name evidence="1" type="ORF">JOF43_003715</name>
</gene>
<accession>A0ABS4X5X0</accession>
<dbReference type="Proteomes" id="UP001519290">
    <property type="component" value="Unassembled WGS sequence"/>
</dbReference>
<comment type="caution">
    <text evidence="1">The sequence shown here is derived from an EMBL/GenBank/DDBJ whole genome shotgun (WGS) entry which is preliminary data.</text>
</comment>
<evidence type="ECO:0000313" key="1">
    <source>
        <dbReference type="EMBL" id="MBP2383726.1"/>
    </source>
</evidence>
<reference evidence="1 2" key="1">
    <citation type="submission" date="2021-03" db="EMBL/GenBank/DDBJ databases">
        <title>Sequencing the genomes of 1000 actinobacteria strains.</title>
        <authorList>
            <person name="Klenk H.-P."/>
        </authorList>
    </citation>
    <scope>NUCLEOTIDE SEQUENCE [LARGE SCALE GENOMIC DNA]</scope>
    <source>
        <strain evidence="1 2">DSM 14566</strain>
    </source>
</reference>
<organism evidence="1 2">
    <name type="scientific">Brachybacterium sacelli</name>
    <dbReference type="NCBI Taxonomy" id="173364"/>
    <lineage>
        <taxon>Bacteria</taxon>
        <taxon>Bacillati</taxon>
        <taxon>Actinomycetota</taxon>
        <taxon>Actinomycetes</taxon>
        <taxon>Micrococcales</taxon>
        <taxon>Dermabacteraceae</taxon>
        <taxon>Brachybacterium</taxon>
    </lineage>
</organism>
<protein>
    <submittedName>
        <fullName evidence="1">Uncharacterized protein</fullName>
    </submittedName>
</protein>
<name>A0ABS4X5X0_9MICO</name>
<sequence>MDENITTPSPGPGDELHFHGLRLARGPIRTYVRCRSDRFLICDYRVGGLDRHLIVDLEARTRCPVPGDLHGAPAADRWCRDLLEDLEAGLVSVSCKAEVPLDIIVAAPAP</sequence>
<dbReference type="EMBL" id="JAGIOD010000002">
    <property type="protein sequence ID" value="MBP2383726.1"/>
    <property type="molecule type" value="Genomic_DNA"/>
</dbReference>